<sequence>MSGSVRDGSLNTAALCTVREILGRRHGSFATPGLDLTALPYYDQNADRGPGPDAVCTARGVVSAADALIISTPSYNGAMSGVLKNALDWLSRPWGASALTGKPVAVLTASTGRTGGADAQPELLRVLERAGAFPVAHPKVAITAGEEMISAAGTFLRPSVVAALDGLVDATLTTLSRQPALSQAG</sequence>
<dbReference type="PANTHER" id="PTHR30543:SF21">
    <property type="entry name" value="NAD(P)H-DEPENDENT FMN REDUCTASE LOT6"/>
    <property type="match status" value="1"/>
</dbReference>
<dbReference type="InterPro" id="IPR029039">
    <property type="entry name" value="Flavoprotein-like_sf"/>
</dbReference>
<dbReference type="InterPro" id="IPR005025">
    <property type="entry name" value="FMN_Rdtase-like_dom"/>
</dbReference>
<dbReference type="Gene3D" id="3.40.50.360">
    <property type="match status" value="1"/>
</dbReference>
<comment type="caution">
    <text evidence="2">The sequence shown here is derived from an EMBL/GenBank/DDBJ whole genome shotgun (WGS) entry which is preliminary data.</text>
</comment>
<dbReference type="Pfam" id="PF03358">
    <property type="entry name" value="FMN_red"/>
    <property type="match status" value="1"/>
</dbReference>
<dbReference type="PANTHER" id="PTHR30543">
    <property type="entry name" value="CHROMATE REDUCTASE"/>
    <property type="match status" value="1"/>
</dbReference>
<name>A0ABT6T8M7_9ACTN</name>
<protein>
    <submittedName>
        <fullName evidence="2">NAD(P)H-dependent oxidoreductase</fullName>
        <ecNumber evidence="2">1.-.-.-</ecNumber>
    </submittedName>
</protein>
<keyword evidence="2" id="KW-0560">Oxidoreductase</keyword>
<gene>
    <name evidence="2" type="ORF">QIT00_37920</name>
</gene>
<proteinExistence type="predicted"/>
<dbReference type="EC" id="1.-.-.-" evidence="2"/>
<dbReference type="InterPro" id="IPR050712">
    <property type="entry name" value="NAD(P)H-dep_reductase"/>
</dbReference>
<keyword evidence="3" id="KW-1185">Reference proteome</keyword>
<dbReference type="RefSeq" id="WP_282540059.1">
    <property type="nucleotide sequence ID" value="NZ_JASCIS010000081.1"/>
</dbReference>
<dbReference type="EMBL" id="JASCIS010000081">
    <property type="protein sequence ID" value="MDI3424236.1"/>
    <property type="molecule type" value="Genomic_DNA"/>
</dbReference>
<dbReference type="GO" id="GO:0016491">
    <property type="term" value="F:oxidoreductase activity"/>
    <property type="evidence" value="ECO:0007669"/>
    <property type="project" value="UniProtKB-KW"/>
</dbReference>
<dbReference type="SUPFAM" id="SSF52218">
    <property type="entry name" value="Flavoproteins"/>
    <property type="match status" value="1"/>
</dbReference>
<dbReference type="Proteomes" id="UP001237105">
    <property type="component" value="Unassembled WGS sequence"/>
</dbReference>
<evidence type="ECO:0000313" key="3">
    <source>
        <dbReference type="Proteomes" id="UP001237105"/>
    </source>
</evidence>
<evidence type="ECO:0000259" key="1">
    <source>
        <dbReference type="Pfam" id="PF03358"/>
    </source>
</evidence>
<accession>A0ABT6T8M7</accession>
<reference evidence="2 3" key="1">
    <citation type="submission" date="2023-05" db="EMBL/GenBank/DDBJ databases">
        <title>Draft genome sequence of Streptomyces sp. B-S-A12 isolated from a cave soil in Thailand.</title>
        <authorList>
            <person name="Chamroensaksri N."/>
            <person name="Muangham S."/>
        </authorList>
    </citation>
    <scope>NUCLEOTIDE SEQUENCE [LARGE SCALE GENOMIC DNA]</scope>
    <source>
        <strain evidence="2 3">B-S-A12</strain>
    </source>
</reference>
<feature type="domain" description="NADPH-dependent FMN reductase-like" evidence="1">
    <location>
        <begin position="2"/>
        <end position="145"/>
    </location>
</feature>
<organism evidence="2 3">
    <name type="scientific">Streptomyces luteolus</name>
    <dbReference type="NCBI Taxonomy" id="3043615"/>
    <lineage>
        <taxon>Bacteria</taxon>
        <taxon>Bacillati</taxon>
        <taxon>Actinomycetota</taxon>
        <taxon>Actinomycetes</taxon>
        <taxon>Kitasatosporales</taxon>
        <taxon>Streptomycetaceae</taxon>
        <taxon>Streptomyces</taxon>
    </lineage>
</organism>
<evidence type="ECO:0000313" key="2">
    <source>
        <dbReference type="EMBL" id="MDI3424236.1"/>
    </source>
</evidence>